<protein>
    <submittedName>
        <fullName evidence="1">Uncharacterized protein</fullName>
    </submittedName>
</protein>
<name>A0ABP3N8W1_SACER</name>
<dbReference type="EMBL" id="BAAAGS010000029">
    <property type="protein sequence ID" value="GAA0538777.1"/>
    <property type="molecule type" value="Genomic_DNA"/>
</dbReference>
<proteinExistence type="predicted"/>
<reference evidence="2" key="1">
    <citation type="journal article" date="2019" name="Int. J. Syst. Evol. Microbiol.">
        <title>The Global Catalogue of Microorganisms (GCM) 10K type strain sequencing project: providing services to taxonomists for standard genome sequencing and annotation.</title>
        <authorList>
            <consortium name="The Broad Institute Genomics Platform"/>
            <consortium name="The Broad Institute Genome Sequencing Center for Infectious Disease"/>
            <person name="Wu L."/>
            <person name="Ma J."/>
        </authorList>
    </citation>
    <scope>NUCLEOTIDE SEQUENCE [LARGE SCALE GENOMIC DNA]</scope>
    <source>
        <strain evidence="2">JCM 10303</strain>
    </source>
</reference>
<comment type="caution">
    <text evidence="1">The sequence shown here is derived from an EMBL/GenBank/DDBJ whole genome shotgun (WGS) entry which is preliminary data.</text>
</comment>
<organism evidence="1 2">
    <name type="scientific">Saccharopolyspora erythraea</name>
    <name type="common">Streptomyces erythraeus</name>
    <dbReference type="NCBI Taxonomy" id="1836"/>
    <lineage>
        <taxon>Bacteria</taxon>
        <taxon>Bacillati</taxon>
        <taxon>Actinomycetota</taxon>
        <taxon>Actinomycetes</taxon>
        <taxon>Pseudonocardiales</taxon>
        <taxon>Pseudonocardiaceae</taxon>
        <taxon>Saccharopolyspora</taxon>
    </lineage>
</organism>
<keyword evidence="2" id="KW-1185">Reference proteome</keyword>
<evidence type="ECO:0000313" key="2">
    <source>
        <dbReference type="Proteomes" id="UP001500729"/>
    </source>
</evidence>
<dbReference type="RefSeq" id="WP_009946151.1">
    <property type="nucleotide sequence ID" value="NZ_BAAAGS010000029.1"/>
</dbReference>
<sequence length="86" mass="9282">MSSIDDIRSVLSQANLQSGEVMATLVESQRHIEALANMVATVTQGSDNELVQRALATFGLARTQLSEVVGVIHDGTDHLSNYQQTL</sequence>
<dbReference type="Proteomes" id="UP001500729">
    <property type="component" value="Unassembled WGS sequence"/>
</dbReference>
<gene>
    <name evidence="1" type="ORF">GCM10009533_42480</name>
</gene>
<accession>A0ABP3N8W1</accession>
<evidence type="ECO:0000313" key="1">
    <source>
        <dbReference type="EMBL" id="GAA0538777.1"/>
    </source>
</evidence>